<dbReference type="Proteomes" id="UP000466024">
    <property type="component" value="Unassembled WGS sequence"/>
</dbReference>
<evidence type="ECO:0000256" key="2">
    <source>
        <dbReference type="ARBA" id="ARBA00008829"/>
    </source>
</evidence>
<evidence type="ECO:0000256" key="7">
    <source>
        <dbReference type="ARBA" id="ARBA00068457"/>
    </source>
</evidence>
<keyword evidence="5 10" id="KW-0378">Hydrolase</keyword>
<evidence type="ECO:0000256" key="3">
    <source>
        <dbReference type="ARBA" id="ARBA00022553"/>
    </source>
</evidence>
<dbReference type="InterPro" id="IPR006680">
    <property type="entry name" value="Amidohydro-rel"/>
</dbReference>
<reference evidence="10 11" key="1">
    <citation type="submission" date="2019-08" db="EMBL/GenBank/DDBJ databases">
        <title>Bioinformatics analysis of the strain L3 and L5.</title>
        <authorList>
            <person name="Li X."/>
        </authorList>
    </citation>
    <scope>NUCLEOTIDE SEQUENCE [LARGE SCALE GENOMIC DNA]</scope>
    <source>
        <strain evidence="10 11">L3</strain>
    </source>
</reference>
<dbReference type="InterPro" id="IPR050378">
    <property type="entry name" value="Metallo-dep_Hydrolases_sf"/>
</dbReference>
<dbReference type="PANTHER" id="PTHR11647">
    <property type="entry name" value="HYDRANTOINASE/DIHYDROPYRIMIDINASE FAMILY MEMBER"/>
    <property type="match status" value="1"/>
</dbReference>
<dbReference type="Gene3D" id="3.20.20.140">
    <property type="entry name" value="Metal-dependent hydrolases"/>
    <property type="match status" value="1"/>
</dbReference>
<dbReference type="AlphaFoldDB" id="A0A640WGH5"/>
<accession>A0A640WGH5</accession>
<dbReference type="EMBL" id="VTPX01000003">
    <property type="protein sequence ID" value="KAA0019353.1"/>
    <property type="molecule type" value="Genomic_DNA"/>
</dbReference>
<organism evidence="10 11">
    <name type="scientific">Salinicola corii</name>
    <dbReference type="NCBI Taxonomy" id="2606937"/>
    <lineage>
        <taxon>Bacteria</taxon>
        <taxon>Pseudomonadati</taxon>
        <taxon>Pseudomonadota</taxon>
        <taxon>Gammaproteobacteria</taxon>
        <taxon>Oceanospirillales</taxon>
        <taxon>Halomonadaceae</taxon>
        <taxon>Salinicola</taxon>
    </lineage>
</organism>
<dbReference type="InterPro" id="IPR032466">
    <property type="entry name" value="Metal_Hydrolase"/>
</dbReference>
<comment type="caution">
    <text evidence="10">The sequence shown here is derived from an EMBL/GenBank/DDBJ whole genome shotgun (WGS) entry which is preliminary data.</text>
</comment>
<dbReference type="InterPro" id="IPR011778">
    <property type="entry name" value="Hydantoinase/dihydroPyrase"/>
</dbReference>
<evidence type="ECO:0000313" key="11">
    <source>
        <dbReference type="Proteomes" id="UP000466024"/>
    </source>
</evidence>
<dbReference type="GO" id="GO:0046872">
    <property type="term" value="F:metal ion binding"/>
    <property type="evidence" value="ECO:0007669"/>
    <property type="project" value="UniProtKB-KW"/>
</dbReference>
<dbReference type="NCBIfam" id="TIGR02033">
    <property type="entry name" value="D-hydantoinase"/>
    <property type="match status" value="1"/>
</dbReference>
<evidence type="ECO:0000259" key="9">
    <source>
        <dbReference type="Pfam" id="PF01979"/>
    </source>
</evidence>
<evidence type="ECO:0000256" key="6">
    <source>
        <dbReference type="ARBA" id="ARBA00055040"/>
    </source>
</evidence>
<dbReference type="GO" id="GO:0005829">
    <property type="term" value="C:cytosol"/>
    <property type="evidence" value="ECO:0007669"/>
    <property type="project" value="TreeGrafter"/>
</dbReference>
<comment type="cofactor">
    <cofactor evidence="1">
        <name>Zn(2+)</name>
        <dbReference type="ChEBI" id="CHEBI:29105"/>
    </cofactor>
</comment>
<name>A0A640WGH5_9GAMM</name>
<evidence type="ECO:0000256" key="5">
    <source>
        <dbReference type="ARBA" id="ARBA00022801"/>
    </source>
</evidence>
<proteinExistence type="inferred from homology"/>
<comment type="similarity">
    <text evidence="2">Belongs to the metallo-dependent hydrolases superfamily. Hydantoinase/dihydropyrimidinase family.</text>
</comment>
<dbReference type="CDD" id="cd01314">
    <property type="entry name" value="D-HYD"/>
    <property type="match status" value="1"/>
</dbReference>
<feature type="domain" description="Amidohydrolase-related" evidence="9">
    <location>
        <begin position="57"/>
        <end position="448"/>
    </location>
</feature>
<keyword evidence="11" id="KW-1185">Reference proteome</keyword>
<feature type="modified residue" description="N6-carboxylysine" evidence="8">
    <location>
        <position position="159"/>
    </location>
</feature>
<evidence type="ECO:0000313" key="10">
    <source>
        <dbReference type="EMBL" id="KAA0019353.1"/>
    </source>
</evidence>
<evidence type="ECO:0000256" key="1">
    <source>
        <dbReference type="ARBA" id="ARBA00001947"/>
    </source>
</evidence>
<comment type="PTM">
    <text evidence="8">Carbamylation allows a single lysine to coordinate two divalent metal cations.</text>
</comment>
<dbReference type="SUPFAM" id="SSF51338">
    <property type="entry name" value="Composite domain of metallo-dependent hydrolases"/>
    <property type="match status" value="2"/>
</dbReference>
<comment type="function">
    <text evidence="6">Catalyzes the stereospecific hydrolysis of the cyclic amide bond of D-hydantoin derivatives.</text>
</comment>
<evidence type="ECO:0000256" key="8">
    <source>
        <dbReference type="PIRSR" id="PIRSR611778-50"/>
    </source>
</evidence>
<dbReference type="SUPFAM" id="SSF51556">
    <property type="entry name" value="Metallo-dependent hydrolases"/>
    <property type="match status" value="1"/>
</dbReference>
<dbReference type="Pfam" id="PF01979">
    <property type="entry name" value="Amidohydro_1"/>
    <property type="match status" value="1"/>
</dbReference>
<dbReference type="FunFam" id="3.20.20.140:FF:000217">
    <property type="entry name" value="Dihydropyrimidinase-related protein 1"/>
    <property type="match status" value="1"/>
</dbReference>
<keyword evidence="3" id="KW-0597">Phosphoprotein</keyword>
<keyword evidence="4" id="KW-0479">Metal-binding</keyword>
<dbReference type="NCBIfam" id="NF009941">
    <property type="entry name" value="PRK13404.1"/>
    <property type="match status" value="1"/>
</dbReference>
<dbReference type="GO" id="GO:0016812">
    <property type="term" value="F:hydrolase activity, acting on carbon-nitrogen (but not peptide) bonds, in cyclic amides"/>
    <property type="evidence" value="ECO:0007669"/>
    <property type="project" value="TreeGrafter"/>
</dbReference>
<evidence type="ECO:0000256" key="4">
    <source>
        <dbReference type="ARBA" id="ARBA00022723"/>
    </source>
</evidence>
<dbReference type="Gene3D" id="2.30.40.10">
    <property type="entry name" value="Urease, subunit C, domain 1"/>
    <property type="match status" value="1"/>
</dbReference>
<gene>
    <name evidence="10" type="primary">hydA</name>
    <name evidence="10" type="ORF">F0A16_06740</name>
</gene>
<sequence length="500" mass="55230">MTERHRDLDFDLVVRNGKVATASDTYRADIGIIDGRIAAIANGLPTGKRDIDAGGRWVMPGGVDSHCHVEQLSGMGLMCADDFYSATVSAAFGGNTTIMPFAAQHREDRVRDVLEDYHARAVEKSVIDYAFHVIVTNLDEQTLNEDLPQAIRQGITSLKVFMTYERMKLDDYQILDTLALADREGALVMVHAENNDVIRWLGDRLTERGLQAPKYHAIAHCGLAETEATHRVVTLSRILETPILIVHVSEAETLDCIRQAQQKGAALYAETCPQYLFLTAADIDKPGVEGAKFCCSPPPRDERCQGAMWQGLMEGSLSLYSSDHAPYRWDETGKLPKGEKTGFREMANGLPGLEVRMPLLFSEGYRKGRLTINEFVALTSTNHARTYGLYPRKGTIAVGSDADLVIWDEAREVTITNDLLHDNVDYTPYEGMKVTGWADTVINRGRVVVENGELKVDRGTGEFLPCGLPEPVAKARANREPDTLIRKLVGLSSGAQNHDA</sequence>
<dbReference type="PANTHER" id="PTHR11647:SF1">
    <property type="entry name" value="COLLAPSIN RESPONSE MEDIATOR PROTEIN"/>
    <property type="match status" value="1"/>
</dbReference>
<dbReference type="InterPro" id="IPR011059">
    <property type="entry name" value="Metal-dep_hydrolase_composite"/>
</dbReference>
<protein>
    <recommendedName>
        <fullName evidence="7">D-hydantoinase</fullName>
    </recommendedName>
</protein>